<organism evidence="1">
    <name type="scientific">Cacopsylla melanoneura</name>
    <dbReference type="NCBI Taxonomy" id="428564"/>
    <lineage>
        <taxon>Eukaryota</taxon>
        <taxon>Metazoa</taxon>
        <taxon>Ecdysozoa</taxon>
        <taxon>Arthropoda</taxon>
        <taxon>Hexapoda</taxon>
        <taxon>Insecta</taxon>
        <taxon>Pterygota</taxon>
        <taxon>Neoptera</taxon>
        <taxon>Paraneoptera</taxon>
        <taxon>Hemiptera</taxon>
        <taxon>Sternorrhyncha</taxon>
        <taxon>Psylloidea</taxon>
        <taxon>Psyllidae</taxon>
        <taxon>Psyllinae</taxon>
        <taxon>Cacopsylla</taxon>
    </lineage>
</organism>
<accession>A0A8D9AUF3</accession>
<name>A0A8D9AUF3_9HEMI</name>
<dbReference type="EMBL" id="HBUF01584025">
    <property type="protein sequence ID" value="CAG6771190.1"/>
    <property type="molecule type" value="Transcribed_RNA"/>
</dbReference>
<dbReference type="AlphaFoldDB" id="A0A8D9AUF3"/>
<evidence type="ECO:0000313" key="1">
    <source>
        <dbReference type="EMBL" id="CAG6771190.1"/>
    </source>
</evidence>
<protein>
    <submittedName>
        <fullName evidence="1">Uncharacterized protein</fullName>
    </submittedName>
</protein>
<sequence length="123" mass="14395">MVPILYYTILHYSLFGPFSLYHPVISAYPTQSDQFCTKPRSATAFYIIFMNLLLRVSFLNTYCTPVPTVSLSLSLNMRVRDRDYQVPVIWVIPFSKVLREETCDQICISRLFGLLYNMTGWYI</sequence>
<proteinExistence type="predicted"/>
<reference evidence="1" key="1">
    <citation type="submission" date="2021-05" db="EMBL/GenBank/DDBJ databases">
        <authorList>
            <person name="Alioto T."/>
            <person name="Alioto T."/>
            <person name="Gomez Garrido J."/>
        </authorList>
    </citation>
    <scope>NUCLEOTIDE SEQUENCE</scope>
</reference>